<sequence length="164" mass="18943">MGILDWFTSGSESEEDEDEEVRYLCALQEEYADMDAFMEDFFDVLEETIEKYNDANPVKAEKLDRDQARKQGGNWVYEANIERLDEESIEAEDSDWHFSERKSTFDVIARQQPNFAIEISGSKDLIAPFLEEMQVILDKEGFNYEVDTIAKLGLGKATDTEPEE</sequence>
<dbReference type="AlphaFoldDB" id="M1P0D4"/>
<reference evidence="1" key="1">
    <citation type="journal article" date="2013" name="Syst. Appl. Microbiol.">
        <title>New insights into the archaeal diversity of a hypersaline microbial mat obtained by a metagenomic approach.</title>
        <authorList>
            <person name="Lopez-Lopez A."/>
            <person name="Richter M."/>
            <person name="Pena A."/>
            <person name="Tamames J."/>
            <person name="Rossello-Mora R."/>
        </authorList>
    </citation>
    <scope>NUCLEOTIDE SEQUENCE</scope>
</reference>
<dbReference type="EMBL" id="JX684073">
    <property type="protein sequence ID" value="AGF92816.1"/>
    <property type="molecule type" value="Genomic_DNA"/>
</dbReference>
<organism evidence="1">
    <name type="scientific">uncultured organism</name>
    <dbReference type="NCBI Taxonomy" id="155900"/>
    <lineage>
        <taxon>unclassified sequences</taxon>
        <taxon>environmental samples</taxon>
    </lineage>
</organism>
<proteinExistence type="predicted"/>
<evidence type="ECO:0000313" key="1">
    <source>
        <dbReference type="EMBL" id="AGF92816.1"/>
    </source>
</evidence>
<protein>
    <submittedName>
        <fullName evidence="1">Uncharacterized protein</fullName>
    </submittedName>
</protein>
<gene>
    <name evidence="1" type="ORF">FLSS-1_0004</name>
</gene>
<name>M1P0D4_9ZZZZ</name>
<accession>M1P0D4</accession>